<comment type="catalytic activity">
    <reaction evidence="3">
        <text>D-glucose + ATP = D-glucose 6-phosphate + ADP + H(+)</text>
        <dbReference type="Rhea" id="RHEA:17825"/>
        <dbReference type="ChEBI" id="CHEBI:4167"/>
        <dbReference type="ChEBI" id="CHEBI:15378"/>
        <dbReference type="ChEBI" id="CHEBI:30616"/>
        <dbReference type="ChEBI" id="CHEBI:61548"/>
        <dbReference type="ChEBI" id="CHEBI:456216"/>
        <dbReference type="EC" id="2.7.1.2"/>
    </reaction>
</comment>
<dbReference type="Pfam" id="PF02685">
    <property type="entry name" value="Glucokinase"/>
    <property type="match status" value="1"/>
</dbReference>
<keyword evidence="3" id="KW-0324">Glycolysis</keyword>
<dbReference type="PANTHER" id="PTHR47690">
    <property type="entry name" value="GLUCOKINASE"/>
    <property type="match status" value="1"/>
</dbReference>
<gene>
    <name evidence="3" type="primary">glk</name>
    <name evidence="5" type="ORF">BDD30_0867</name>
</gene>
<dbReference type="InterPro" id="IPR050201">
    <property type="entry name" value="Bacterial_glucokinase"/>
</dbReference>
<dbReference type="NCBIfam" id="TIGR00749">
    <property type="entry name" value="glk"/>
    <property type="match status" value="1"/>
</dbReference>
<reference evidence="5 6" key="1">
    <citation type="submission" date="2018-10" db="EMBL/GenBank/DDBJ databases">
        <title>Genomic Encyclopedia of Archaeal and Bacterial Type Strains, Phase II (KMG-II): from individual species to whole genera.</title>
        <authorList>
            <person name="Goeker M."/>
        </authorList>
    </citation>
    <scope>NUCLEOTIDE SEQUENCE [LARGE SCALE GENOMIC DNA]</scope>
    <source>
        <strain evidence="5 6">DSM 15149</strain>
    </source>
</reference>
<dbReference type="InterPro" id="IPR003836">
    <property type="entry name" value="Glucokinase"/>
</dbReference>
<evidence type="ECO:0000256" key="1">
    <source>
        <dbReference type="ARBA" id="ARBA00022679"/>
    </source>
</evidence>
<keyword evidence="3" id="KW-0963">Cytoplasm</keyword>
<dbReference type="Gene3D" id="3.30.420.40">
    <property type="match status" value="1"/>
</dbReference>
<keyword evidence="3" id="KW-0547">Nucleotide-binding</keyword>
<dbReference type="EMBL" id="RBLJ01000001">
    <property type="protein sequence ID" value="RKS66555.1"/>
    <property type="molecule type" value="Genomic_DNA"/>
</dbReference>
<keyword evidence="2 3" id="KW-0418">Kinase</keyword>
<sequence>MRVIRAQTTYIPIMLDEISFTYIVVLVNYWDIKMNLYGLVADIGGTNARLALCNLKNGAIEQIETYNARQYAGLESIISHYLAEQKTVVTCACIAIACPISGDWVEMTNNQWAFSISELKQALKLEKLDVINDFTAVSMAIPMLTEEHKVQLGGGKAVEDKPIAVYGAGTGLGVAHLIKVDKQWISLPGEGGHVDFAANSEEQDAILAVLRRKLGHVSVERILSGSGLVNLYQAITILNHSQPEDLEPETVTQRALDESCQYCHRALSLFCEIMGRFGGNLALNLGTFGGVYIAGGIVPRFLDFFKQSNFLYGFEDKGRFKTLIQQIPVYLITHPQPGLLGSGTYLRQQLSLIA</sequence>
<dbReference type="SUPFAM" id="SSF53067">
    <property type="entry name" value="Actin-like ATPase domain"/>
    <property type="match status" value="1"/>
</dbReference>
<dbReference type="HAMAP" id="MF_00524">
    <property type="entry name" value="Glucokinase"/>
    <property type="match status" value="1"/>
</dbReference>
<protein>
    <recommendedName>
        <fullName evidence="3">Glucokinase</fullName>
        <ecNumber evidence="3">2.7.1.2</ecNumber>
    </recommendedName>
    <alternativeName>
        <fullName evidence="3">Glucose kinase</fullName>
    </alternativeName>
</protein>
<comment type="caution">
    <text evidence="5">The sequence shown here is derived from an EMBL/GenBank/DDBJ whole genome shotgun (WGS) entry which is preliminary data.</text>
</comment>
<keyword evidence="1 3" id="KW-0808">Transferase</keyword>
<comment type="subcellular location">
    <subcellularLocation>
        <location evidence="3">Cytoplasm</location>
    </subcellularLocation>
</comment>
<dbReference type="Proteomes" id="UP000280955">
    <property type="component" value="Unassembled WGS sequence"/>
</dbReference>
<dbReference type="Gene3D" id="3.40.367.20">
    <property type="match status" value="1"/>
</dbReference>
<evidence type="ECO:0000313" key="6">
    <source>
        <dbReference type="Proteomes" id="UP000280955"/>
    </source>
</evidence>
<evidence type="ECO:0000256" key="3">
    <source>
        <dbReference type="HAMAP-Rule" id="MF_00524"/>
    </source>
</evidence>
<comment type="similarity">
    <text evidence="3 4">Belongs to the bacterial glucokinase family.</text>
</comment>
<proteinExistence type="inferred from homology"/>
<keyword evidence="6" id="KW-1185">Reference proteome</keyword>
<evidence type="ECO:0000313" key="5">
    <source>
        <dbReference type="EMBL" id="RKS66555.1"/>
    </source>
</evidence>
<evidence type="ECO:0000256" key="2">
    <source>
        <dbReference type="ARBA" id="ARBA00022777"/>
    </source>
</evidence>
<dbReference type="NCBIfam" id="NF001414">
    <property type="entry name" value="PRK00292.1-1"/>
    <property type="match status" value="1"/>
</dbReference>
<name>A0ABX9SSU3_9GAMM</name>
<organism evidence="5 6">
    <name type="scientific">Photorhabdus asymbiotica</name>
    <dbReference type="NCBI Taxonomy" id="291112"/>
    <lineage>
        <taxon>Bacteria</taxon>
        <taxon>Pseudomonadati</taxon>
        <taxon>Pseudomonadota</taxon>
        <taxon>Gammaproteobacteria</taxon>
        <taxon>Enterobacterales</taxon>
        <taxon>Morganellaceae</taxon>
        <taxon>Photorhabdus</taxon>
    </lineage>
</organism>
<accession>A0ABX9SSU3</accession>
<keyword evidence="3" id="KW-0067">ATP-binding</keyword>
<dbReference type="EC" id="2.7.1.2" evidence="3"/>
<dbReference type="CDD" id="cd24008">
    <property type="entry name" value="ASKHA_NBD_GLK"/>
    <property type="match status" value="1"/>
</dbReference>
<dbReference type="NCBIfam" id="NF009073">
    <property type="entry name" value="PRK12408.1"/>
    <property type="match status" value="1"/>
</dbReference>
<dbReference type="NCBIfam" id="NF001416">
    <property type="entry name" value="PRK00292.1-3"/>
    <property type="match status" value="1"/>
</dbReference>
<evidence type="ECO:0000256" key="4">
    <source>
        <dbReference type="RuleBase" id="RU004046"/>
    </source>
</evidence>
<dbReference type="PANTHER" id="PTHR47690:SF1">
    <property type="entry name" value="GLUCOKINASE"/>
    <property type="match status" value="1"/>
</dbReference>
<feature type="binding site" evidence="3">
    <location>
        <begin position="41"/>
        <end position="46"/>
    </location>
    <ligand>
        <name>ATP</name>
        <dbReference type="ChEBI" id="CHEBI:30616"/>
    </ligand>
</feature>
<dbReference type="InterPro" id="IPR043129">
    <property type="entry name" value="ATPase_NBD"/>
</dbReference>